<dbReference type="GO" id="GO:0003676">
    <property type="term" value="F:nucleic acid binding"/>
    <property type="evidence" value="ECO:0007669"/>
    <property type="project" value="InterPro"/>
</dbReference>
<dbReference type="AlphaFoldDB" id="A0A7D9JWF4"/>
<evidence type="ECO:0000313" key="2">
    <source>
        <dbReference type="EMBL" id="CAB4037142.1"/>
    </source>
</evidence>
<dbReference type="InterPro" id="IPR036397">
    <property type="entry name" value="RNaseH_sf"/>
</dbReference>
<dbReference type="Proteomes" id="UP001152795">
    <property type="component" value="Unassembled WGS sequence"/>
</dbReference>
<dbReference type="OrthoDB" id="413122at2759"/>
<reference evidence="2" key="1">
    <citation type="submission" date="2020-04" db="EMBL/GenBank/DDBJ databases">
        <authorList>
            <person name="Alioto T."/>
            <person name="Alioto T."/>
            <person name="Gomez Garrido J."/>
        </authorList>
    </citation>
    <scope>NUCLEOTIDE SEQUENCE</scope>
    <source>
        <strain evidence="2">A484AB</strain>
    </source>
</reference>
<feature type="compositionally biased region" description="Acidic residues" evidence="1">
    <location>
        <begin position="148"/>
        <end position="163"/>
    </location>
</feature>
<proteinExistence type="predicted"/>
<evidence type="ECO:0000256" key="1">
    <source>
        <dbReference type="SAM" id="MobiDB-lite"/>
    </source>
</evidence>
<evidence type="ECO:0000313" key="3">
    <source>
        <dbReference type="Proteomes" id="UP001152795"/>
    </source>
</evidence>
<gene>
    <name evidence="2" type="ORF">PACLA_8A039839</name>
</gene>
<feature type="region of interest" description="Disordered" evidence="1">
    <location>
        <begin position="130"/>
        <end position="163"/>
    </location>
</feature>
<dbReference type="SUPFAM" id="SSF53098">
    <property type="entry name" value="Ribonuclease H-like"/>
    <property type="match status" value="1"/>
</dbReference>
<dbReference type="PROSITE" id="PS50994">
    <property type="entry name" value="INTEGRASE"/>
    <property type="match status" value="1"/>
</dbReference>
<sequence length="181" mass="19913">KLQQTSDKGNNECRSVSDLKERFEILIEIEKPPVSSIDAPASVQPGKIATGDPEPFEGAISTNESLESVLKNPAVSSIDAHASIQPAGITATTNREPLRARVSRSQSFQVNTEICMQLGISRSVTSAYHPQTNGLDERTNQTLKMEDPLDEEDIKPEDPSAEEFEEMVAERADMMKSVRKK</sequence>
<dbReference type="InterPro" id="IPR012337">
    <property type="entry name" value="RNaseH-like_sf"/>
</dbReference>
<feature type="region of interest" description="Disordered" evidence="1">
    <location>
        <begin position="36"/>
        <end position="55"/>
    </location>
</feature>
<feature type="non-terminal residue" evidence="2">
    <location>
        <position position="1"/>
    </location>
</feature>
<feature type="non-terminal residue" evidence="2">
    <location>
        <position position="181"/>
    </location>
</feature>
<protein>
    <submittedName>
        <fullName evidence="2">Myosin-1 isoform X3</fullName>
    </submittedName>
</protein>
<comment type="caution">
    <text evidence="2">The sequence shown here is derived from an EMBL/GenBank/DDBJ whole genome shotgun (WGS) entry which is preliminary data.</text>
</comment>
<organism evidence="2 3">
    <name type="scientific">Paramuricea clavata</name>
    <name type="common">Red gorgonian</name>
    <name type="synonym">Violescent sea-whip</name>
    <dbReference type="NCBI Taxonomy" id="317549"/>
    <lineage>
        <taxon>Eukaryota</taxon>
        <taxon>Metazoa</taxon>
        <taxon>Cnidaria</taxon>
        <taxon>Anthozoa</taxon>
        <taxon>Octocorallia</taxon>
        <taxon>Malacalcyonacea</taxon>
        <taxon>Plexauridae</taxon>
        <taxon>Paramuricea</taxon>
    </lineage>
</organism>
<dbReference type="InterPro" id="IPR001584">
    <property type="entry name" value="Integrase_cat-core"/>
</dbReference>
<dbReference type="EMBL" id="CACRXK020022777">
    <property type="protein sequence ID" value="CAB4037142.1"/>
    <property type="molecule type" value="Genomic_DNA"/>
</dbReference>
<dbReference type="Gene3D" id="3.30.420.10">
    <property type="entry name" value="Ribonuclease H-like superfamily/Ribonuclease H"/>
    <property type="match status" value="1"/>
</dbReference>
<name>A0A7D9JWF4_PARCT</name>
<feature type="compositionally biased region" description="Basic and acidic residues" evidence="1">
    <location>
        <begin position="135"/>
        <end position="147"/>
    </location>
</feature>
<dbReference type="GO" id="GO:0015074">
    <property type="term" value="P:DNA integration"/>
    <property type="evidence" value="ECO:0007669"/>
    <property type="project" value="InterPro"/>
</dbReference>
<keyword evidence="3" id="KW-1185">Reference proteome</keyword>
<accession>A0A7D9JWF4</accession>